<proteinExistence type="inferred from homology"/>
<dbReference type="Gene3D" id="3.40.50.300">
    <property type="entry name" value="P-loop containing nucleotide triphosphate hydrolases"/>
    <property type="match status" value="1"/>
</dbReference>
<dbReference type="STRING" id="1965070.A0A3S3QZP8"/>
<name>A0A3S3QZP8_9ACAR</name>
<dbReference type="GO" id="GO:0071816">
    <property type="term" value="P:tail-anchored membrane protein insertion into ER membrane"/>
    <property type="evidence" value="ECO:0007669"/>
    <property type="project" value="TreeGrafter"/>
</dbReference>
<keyword evidence="5" id="KW-0378">Hydrolase</keyword>
<evidence type="ECO:0000256" key="7">
    <source>
        <dbReference type="ARBA" id="ARBA00022840"/>
    </source>
</evidence>
<evidence type="ECO:0000256" key="2">
    <source>
        <dbReference type="ARBA" id="ARBA00022448"/>
    </source>
</evidence>
<feature type="domain" description="ArsA/GET3 Anion-transporting ATPase-like" evidence="8">
    <location>
        <begin position="20"/>
        <end position="352"/>
    </location>
</feature>
<dbReference type="PANTHER" id="PTHR10803:SF3">
    <property type="entry name" value="ATPASE GET3"/>
    <property type="match status" value="1"/>
</dbReference>
<dbReference type="InterPro" id="IPR016300">
    <property type="entry name" value="ATPase_ArsA/GET3"/>
</dbReference>
<dbReference type="Proteomes" id="UP000285301">
    <property type="component" value="Unassembled WGS sequence"/>
</dbReference>
<dbReference type="NCBIfam" id="TIGR00345">
    <property type="entry name" value="GET3_arsA_TRC40"/>
    <property type="match status" value="1"/>
</dbReference>
<keyword evidence="10" id="KW-1185">Reference proteome</keyword>
<evidence type="ECO:0000256" key="5">
    <source>
        <dbReference type="ARBA" id="ARBA00022801"/>
    </source>
</evidence>
<dbReference type="OrthoDB" id="1770at2759"/>
<evidence type="ECO:0000256" key="4">
    <source>
        <dbReference type="ARBA" id="ARBA00022741"/>
    </source>
</evidence>
<evidence type="ECO:0000256" key="1">
    <source>
        <dbReference type="ARBA" id="ARBA00011040"/>
    </source>
</evidence>
<dbReference type="FunFam" id="3.40.50.300:FF:001459">
    <property type="entry name" value="ATPase ASNA1 homolog"/>
    <property type="match status" value="1"/>
</dbReference>
<organism evidence="9 10">
    <name type="scientific">Dinothrombium tinctorium</name>
    <dbReference type="NCBI Taxonomy" id="1965070"/>
    <lineage>
        <taxon>Eukaryota</taxon>
        <taxon>Metazoa</taxon>
        <taxon>Ecdysozoa</taxon>
        <taxon>Arthropoda</taxon>
        <taxon>Chelicerata</taxon>
        <taxon>Arachnida</taxon>
        <taxon>Acari</taxon>
        <taxon>Acariformes</taxon>
        <taxon>Trombidiformes</taxon>
        <taxon>Prostigmata</taxon>
        <taxon>Anystina</taxon>
        <taxon>Parasitengona</taxon>
        <taxon>Trombidioidea</taxon>
        <taxon>Trombidiidae</taxon>
        <taxon>Dinothrombium</taxon>
    </lineage>
</organism>
<dbReference type="Pfam" id="PF02374">
    <property type="entry name" value="ArsA_ATPase"/>
    <property type="match status" value="1"/>
</dbReference>
<protein>
    <submittedName>
        <fullName evidence="9">ATPase ASNA1-like protein</fullName>
    </submittedName>
</protein>
<evidence type="ECO:0000313" key="9">
    <source>
        <dbReference type="EMBL" id="RWS16410.1"/>
    </source>
</evidence>
<dbReference type="GO" id="GO:0005524">
    <property type="term" value="F:ATP binding"/>
    <property type="evidence" value="ECO:0007669"/>
    <property type="project" value="UniProtKB-KW"/>
</dbReference>
<accession>A0A3S3QZP8</accession>
<keyword evidence="2" id="KW-0813">Transport</keyword>
<sequence>MDETSEERNLRKVIEDKELKWVFVGGKGGVGKTTCSCSIAIEFAKRRTSVLIISTDPAHNVSDAFNQKLSKTPVPIIGFDNLFGMEIDPSPLISGNGVSDLLGASGGSGSWDGLLNETNIGEMLQSFPGIDEAMSYIQVMKLVNSFHFDIVIFDTAPTGHTLRLLSLPATIEKSFAKILNLKSTLSPIFNSFSSMFAGVGGNSGEAAGGAPDDGRFSADSITSKMEELMPTIRQINKEFADASKTTFICVAIPEFLSLYETERLIQNLAKCKIDCRTIIVNQILMKESERNVLEVNENEECKYCLARMKIQRKYLQQFIDLYEEDFTLVFIPQLLHEVRGKEQLLQFAKFLLK</sequence>
<dbReference type="PANTHER" id="PTHR10803">
    <property type="entry name" value="ARSENICAL PUMP-DRIVING ATPASE ARSENITE-TRANSLOCATING ATPASE"/>
    <property type="match status" value="1"/>
</dbReference>
<keyword evidence="6" id="KW-0256">Endoplasmic reticulum</keyword>
<keyword evidence="4" id="KW-0547">Nucleotide-binding</keyword>
<dbReference type="InterPro" id="IPR027417">
    <property type="entry name" value="P-loop_NTPase"/>
</dbReference>
<keyword evidence="3" id="KW-0963">Cytoplasm</keyword>
<comment type="similarity">
    <text evidence="1">Belongs to the arsA ATPase family.</text>
</comment>
<evidence type="ECO:0000313" key="10">
    <source>
        <dbReference type="Proteomes" id="UP000285301"/>
    </source>
</evidence>
<dbReference type="SUPFAM" id="SSF52540">
    <property type="entry name" value="P-loop containing nucleoside triphosphate hydrolases"/>
    <property type="match status" value="1"/>
</dbReference>
<evidence type="ECO:0000256" key="3">
    <source>
        <dbReference type="ARBA" id="ARBA00022490"/>
    </source>
</evidence>
<dbReference type="GO" id="GO:0043529">
    <property type="term" value="C:GET complex"/>
    <property type="evidence" value="ECO:0007669"/>
    <property type="project" value="TreeGrafter"/>
</dbReference>
<evidence type="ECO:0000259" key="8">
    <source>
        <dbReference type="Pfam" id="PF02374"/>
    </source>
</evidence>
<reference evidence="9 10" key="1">
    <citation type="journal article" date="2018" name="Gigascience">
        <title>Genomes of trombidid mites reveal novel predicted allergens and laterally-transferred genes associated with secondary metabolism.</title>
        <authorList>
            <person name="Dong X."/>
            <person name="Chaisiri K."/>
            <person name="Xia D."/>
            <person name="Armstrong S.D."/>
            <person name="Fang Y."/>
            <person name="Donnelly M.J."/>
            <person name="Kadowaki T."/>
            <person name="McGarry J.W."/>
            <person name="Darby A.C."/>
            <person name="Makepeace B.L."/>
        </authorList>
    </citation>
    <scope>NUCLEOTIDE SEQUENCE [LARGE SCALE GENOMIC DNA]</scope>
    <source>
        <strain evidence="9">UoL-WK</strain>
    </source>
</reference>
<dbReference type="GO" id="GO:0016887">
    <property type="term" value="F:ATP hydrolysis activity"/>
    <property type="evidence" value="ECO:0007669"/>
    <property type="project" value="InterPro"/>
</dbReference>
<comment type="caution">
    <text evidence="9">The sequence shown here is derived from an EMBL/GenBank/DDBJ whole genome shotgun (WGS) entry which is preliminary data.</text>
</comment>
<keyword evidence="7" id="KW-0067">ATP-binding</keyword>
<dbReference type="AlphaFoldDB" id="A0A3S3QZP8"/>
<evidence type="ECO:0000256" key="6">
    <source>
        <dbReference type="ARBA" id="ARBA00022824"/>
    </source>
</evidence>
<dbReference type="EMBL" id="NCKU01000233">
    <property type="protein sequence ID" value="RWS16410.1"/>
    <property type="molecule type" value="Genomic_DNA"/>
</dbReference>
<gene>
    <name evidence="9" type="ORF">B4U79_07194</name>
</gene>
<dbReference type="CDD" id="cd02035">
    <property type="entry name" value="ArsA"/>
    <property type="match status" value="1"/>
</dbReference>
<dbReference type="InterPro" id="IPR025723">
    <property type="entry name" value="ArsA/GET3_ATPase-like"/>
</dbReference>